<keyword evidence="2" id="KW-1185">Reference proteome</keyword>
<evidence type="ECO:0000313" key="1">
    <source>
        <dbReference type="EMBL" id="MDQ0254338.1"/>
    </source>
</evidence>
<name>A0ABT9ZSX9_9BACI</name>
<comment type="caution">
    <text evidence="1">The sequence shown here is derived from an EMBL/GenBank/DDBJ whole genome shotgun (WGS) entry which is preliminary data.</text>
</comment>
<protein>
    <submittedName>
        <fullName evidence="1">Uncharacterized protein</fullName>
    </submittedName>
</protein>
<proteinExistence type="predicted"/>
<dbReference type="Proteomes" id="UP001230005">
    <property type="component" value="Unassembled WGS sequence"/>
</dbReference>
<accession>A0ABT9ZSX9</accession>
<sequence>MGLEKQWLKTPQGRAFLHEYASSCLDGWNYEEILAEEETWPEEAEALPVESEYPEGKINIKV</sequence>
<evidence type="ECO:0000313" key="2">
    <source>
        <dbReference type="Proteomes" id="UP001230005"/>
    </source>
</evidence>
<dbReference type="EMBL" id="JAUSUG010000005">
    <property type="protein sequence ID" value="MDQ0254338.1"/>
    <property type="molecule type" value="Genomic_DNA"/>
</dbReference>
<dbReference type="RefSeq" id="WP_307324159.1">
    <property type="nucleotide sequence ID" value="NZ_JAUSUG010000005.1"/>
</dbReference>
<reference evidence="1 2" key="1">
    <citation type="submission" date="2023-07" db="EMBL/GenBank/DDBJ databases">
        <title>Genomic Encyclopedia of Type Strains, Phase IV (KMG-IV): sequencing the most valuable type-strain genomes for metagenomic binning, comparative biology and taxonomic classification.</title>
        <authorList>
            <person name="Goeker M."/>
        </authorList>
    </citation>
    <scope>NUCLEOTIDE SEQUENCE [LARGE SCALE GENOMIC DNA]</scope>
    <source>
        <strain evidence="1 2">DSM 9768</strain>
    </source>
</reference>
<gene>
    <name evidence="1" type="ORF">J2S74_001713</name>
</gene>
<organism evidence="1 2">
    <name type="scientific">Evansella vedderi</name>
    <dbReference type="NCBI Taxonomy" id="38282"/>
    <lineage>
        <taxon>Bacteria</taxon>
        <taxon>Bacillati</taxon>
        <taxon>Bacillota</taxon>
        <taxon>Bacilli</taxon>
        <taxon>Bacillales</taxon>
        <taxon>Bacillaceae</taxon>
        <taxon>Evansella</taxon>
    </lineage>
</organism>